<evidence type="ECO:0000256" key="18">
    <source>
        <dbReference type="PROSITE-ProRule" id="PRU10141"/>
    </source>
</evidence>
<dbReference type="SUPFAM" id="SSF56112">
    <property type="entry name" value="Protein kinase-like (PK-like)"/>
    <property type="match status" value="1"/>
</dbReference>
<dbReference type="InterPro" id="IPR011009">
    <property type="entry name" value="Kinase-like_dom_sf"/>
</dbReference>
<evidence type="ECO:0000256" key="12">
    <source>
        <dbReference type="ARBA" id="ARBA00022777"/>
    </source>
</evidence>
<proteinExistence type="inferred from homology"/>
<keyword evidence="11 18" id="KW-0547">Nucleotide-binding</keyword>
<keyword evidence="8 19" id="KW-0812">Transmembrane</keyword>
<feature type="transmembrane region" description="Helical" evidence="19">
    <location>
        <begin position="289"/>
        <end position="311"/>
    </location>
</feature>
<comment type="similarity">
    <text evidence="3">In the C-terminal section; belongs to the protein kinase superfamily. Ser/Thr protein kinase family.</text>
</comment>
<dbReference type="Gene3D" id="2.60.120.200">
    <property type="match status" value="1"/>
</dbReference>
<dbReference type="Pfam" id="PF00069">
    <property type="entry name" value="Pkinase"/>
    <property type="match status" value="1"/>
</dbReference>
<evidence type="ECO:0000259" key="21">
    <source>
        <dbReference type="PROSITE" id="PS50011"/>
    </source>
</evidence>
<dbReference type="GO" id="GO:0005524">
    <property type="term" value="F:ATP binding"/>
    <property type="evidence" value="ECO:0007669"/>
    <property type="project" value="UniProtKB-UniRule"/>
</dbReference>
<keyword evidence="17" id="KW-0325">Glycoprotein</keyword>
<evidence type="ECO:0000256" key="13">
    <source>
        <dbReference type="ARBA" id="ARBA00022840"/>
    </source>
</evidence>
<keyword evidence="16" id="KW-0675">Receptor</keyword>
<dbReference type="Gene3D" id="1.10.510.10">
    <property type="entry name" value="Transferase(Phosphotransferase) domain 1"/>
    <property type="match status" value="1"/>
</dbReference>
<keyword evidence="7" id="KW-0808">Transferase</keyword>
<reference evidence="22 23" key="1">
    <citation type="submission" date="2012-08" db="EMBL/GenBank/DDBJ databases">
        <title>Oryza genome evolution.</title>
        <authorList>
            <person name="Wing R.A."/>
        </authorList>
    </citation>
    <scope>NUCLEOTIDE SEQUENCE</scope>
</reference>
<dbReference type="GO" id="GO:0004674">
    <property type="term" value="F:protein serine/threonine kinase activity"/>
    <property type="evidence" value="ECO:0007669"/>
    <property type="project" value="UniProtKB-KW"/>
</dbReference>
<dbReference type="HOGENOM" id="CLU_000288_62_6_1"/>
<evidence type="ECO:0000256" key="4">
    <source>
        <dbReference type="ARBA" id="ARBA00012513"/>
    </source>
</evidence>
<dbReference type="EnsemblPlants" id="LPERR04G00850.1">
    <property type="protein sequence ID" value="LPERR04G00850.1"/>
    <property type="gene ID" value="LPERR04G00850"/>
</dbReference>
<name>A0A0D9W202_9ORYZ</name>
<dbReference type="InterPro" id="IPR017441">
    <property type="entry name" value="Protein_kinase_ATP_BS"/>
</dbReference>
<protein>
    <recommendedName>
        <fullName evidence="4">non-specific serine/threonine protein kinase</fullName>
        <ecNumber evidence="4">2.7.11.1</ecNumber>
    </recommendedName>
</protein>
<dbReference type="CDD" id="cd06899">
    <property type="entry name" value="lectin_legume_LecRK_Arcelin_ConA"/>
    <property type="match status" value="1"/>
</dbReference>
<dbReference type="SUPFAM" id="SSF49899">
    <property type="entry name" value="Concanavalin A-like lectins/glucanases"/>
    <property type="match status" value="1"/>
</dbReference>
<dbReference type="FunFam" id="1.10.510.10:FF:000240">
    <property type="entry name" value="Lectin-domain containing receptor kinase A4.3"/>
    <property type="match status" value="1"/>
</dbReference>
<sequence>MSQLLPILLCMLLDTCHLIAGVATRPPPVSFSFNFSDPSSTYSLQDLQFDGDARNDPEKRLVDLSPAGTCAGCSAASRMAYAHPVQLYHQTSAGVFQVASFSTRFTFAIIPIDNGPRGDGMAFFLASYPSKLPPMSSGGNLGLITQGITTAIGEDRFIAVEFDTVNNSFDPKGGIDHISIDISSVSDPKWVVNTTILPSNLTMNGTMEAFVEFDSTTRMLNASLWLRDPSSSYAEVSAILPDPISSLLPQQVAVGFSAGTASKKELNQILSWSFNSTLAPLNKDGHHKAWLLGGLIVGVVVVLALVVWLLLACRKQKRLRNAFDRGTGGARRFEYSDLADATDNFSNDRKLGQGAFGVVYNGFLRRLGREVAVKKIYQKTFSCHKNFFSEISAISEAKHKNLVKFFGWCCRGYSWNISHLMCSCCWREKNKELFLVYELMKNGNLSDHLHKGEAAAVLSWPIRYKIAKGIGSGLFYLHHECDRYIVHRDIKPDNILLDGNFNAKIADFGLSRIADQDNATLQTNQAVGSTGYMDPQCMKDGQVRFNRSSDVYSFGIVLLEIACTGKIREQIWSMYRSRSESDDVVVEAADARLASTGGFNRREMERVIVLGLWCSCLEIEHRPSMQQAMDVLERDAPLPDLNMVVNSTLASAD</sequence>
<dbReference type="InterPro" id="IPR019825">
    <property type="entry name" value="Lectin_legB_Mn/Ca_BS"/>
</dbReference>
<evidence type="ECO:0000256" key="3">
    <source>
        <dbReference type="ARBA" id="ARBA00010217"/>
    </source>
</evidence>
<dbReference type="AlphaFoldDB" id="A0A0D9W202"/>
<comment type="similarity">
    <text evidence="2">In the N-terminal section; belongs to the leguminous lectin family.</text>
</comment>
<dbReference type="Gene3D" id="3.30.200.20">
    <property type="entry name" value="Phosphorylase Kinase, domain 1"/>
    <property type="match status" value="1"/>
</dbReference>
<keyword evidence="12" id="KW-0418">Kinase</keyword>
<reference evidence="22" key="3">
    <citation type="submission" date="2015-04" db="UniProtKB">
        <authorList>
            <consortium name="EnsemblPlants"/>
        </authorList>
    </citation>
    <scope>IDENTIFICATION</scope>
</reference>
<dbReference type="eggNOG" id="ENOG502QTX3">
    <property type="taxonomic scope" value="Eukaryota"/>
</dbReference>
<evidence type="ECO:0000256" key="5">
    <source>
        <dbReference type="ARBA" id="ARBA00022475"/>
    </source>
</evidence>
<dbReference type="Proteomes" id="UP000032180">
    <property type="component" value="Chromosome 4"/>
</dbReference>
<dbReference type="InterPro" id="IPR050528">
    <property type="entry name" value="L-type_Lectin-RKs"/>
</dbReference>
<evidence type="ECO:0000313" key="23">
    <source>
        <dbReference type="Proteomes" id="UP000032180"/>
    </source>
</evidence>
<evidence type="ECO:0000256" key="2">
    <source>
        <dbReference type="ARBA" id="ARBA00008536"/>
    </source>
</evidence>
<evidence type="ECO:0000256" key="7">
    <source>
        <dbReference type="ARBA" id="ARBA00022679"/>
    </source>
</evidence>
<feature type="signal peptide" evidence="20">
    <location>
        <begin position="1"/>
        <end position="24"/>
    </location>
</feature>
<keyword evidence="13 18" id="KW-0067">ATP-binding</keyword>
<keyword evidence="15 19" id="KW-0472">Membrane</keyword>
<evidence type="ECO:0000256" key="20">
    <source>
        <dbReference type="SAM" id="SignalP"/>
    </source>
</evidence>
<evidence type="ECO:0000256" key="6">
    <source>
        <dbReference type="ARBA" id="ARBA00022527"/>
    </source>
</evidence>
<comment type="subcellular location">
    <subcellularLocation>
        <location evidence="1">Cell membrane</location>
        <topology evidence="1">Single-pass type I membrane protein</topology>
    </subcellularLocation>
</comment>
<keyword evidence="14 19" id="KW-1133">Transmembrane helix</keyword>
<keyword evidence="10" id="KW-0430">Lectin</keyword>
<keyword evidence="23" id="KW-1185">Reference proteome</keyword>
<dbReference type="InterPro" id="IPR000719">
    <property type="entry name" value="Prot_kinase_dom"/>
</dbReference>
<dbReference type="GO" id="GO:0005886">
    <property type="term" value="C:plasma membrane"/>
    <property type="evidence" value="ECO:0007669"/>
    <property type="project" value="UniProtKB-SubCell"/>
</dbReference>
<evidence type="ECO:0000313" key="22">
    <source>
        <dbReference type="EnsemblPlants" id="LPERR04G00850.1"/>
    </source>
</evidence>
<dbReference type="FunFam" id="3.30.200.20:FF:001865">
    <property type="entry name" value="Os04g0123750 protein"/>
    <property type="match status" value="1"/>
</dbReference>
<evidence type="ECO:0000256" key="8">
    <source>
        <dbReference type="ARBA" id="ARBA00022692"/>
    </source>
</evidence>
<reference evidence="23" key="2">
    <citation type="submission" date="2013-12" db="EMBL/GenBank/DDBJ databases">
        <authorList>
            <person name="Yu Y."/>
            <person name="Lee S."/>
            <person name="de Baynast K."/>
            <person name="Wissotski M."/>
            <person name="Liu L."/>
            <person name="Talag J."/>
            <person name="Goicoechea J."/>
            <person name="Angelova A."/>
            <person name="Jetty R."/>
            <person name="Kudrna D."/>
            <person name="Golser W."/>
            <person name="Rivera L."/>
            <person name="Zhang J."/>
            <person name="Wing R."/>
        </authorList>
    </citation>
    <scope>NUCLEOTIDE SEQUENCE</scope>
</reference>
<evidence type="ECO:0000256" key="10">
    <source>
        <dbReference type="ARBA" id="ARBA00022734"/>
    </source>
</evidence>
<dbReference type="InterPro" id="IPR001220">
    <property type="entry name" value="Legume_lectin_dom"/>
</dbReference>
<feature type="chain" id="PRO_5002348120" description="non-specific serine/threonine protein kinase" evidence="20">
    <location>
        <begin position="25"/>
        <end position="653"/>
    </location>
</feature>
<evidence type="ECO:0000256" key="15">
    <source>
        <dbReference type="ARBA" id="ARBA00023136"/>
    </source>
</evidence>
<dbReference type="EC" id="2.7.11.1" evidence="4"/>
<dbReference type="PANTHER" id="PTHR27007">
    <property type="match status" value="1"/>
</dbReference>
<dbReference type="STRING" id="77586.A0A0D9W202"/>
<keyword evidence="5" id="KW-1003">Cell membrane</keyword>
<feature type="binding site" evidence="18">
    <location>
        <position position="375"/>
    </location>
    <ligand>
        <name>ATP</name>
        <dbReference type="ChEBI" id="CHEBI:30616"/>
    </ligand>
</feature>
<evidence type="ECO:0000256" key="11">
    <source>
        <dbReference type="ARBA" id="ARBA00022741"/>
    </source>
</evidence>
<dbReference type="Pfam" id="PF00139">
    <property type="entry name" value="Lectin_legB"/>
    <property type="match status" value="1"/>
</dbReference>
<dbReference type="PROSITE" id="PS00108">
    <property type="entry name" value="PROTEIN_KINASE_ST"/>
    <property type="match status" value="1"/>
</dbReference>
<dbReference type="SMART" id="SM00220">
    <property type="entry name" value="S_TKc"/>
    <property type="match status" value="1"/>
</dbReference>
<dbReference type="InterPro" id="IPR008271">
    <property type="entry name" value="Ser/Thr_kinase_AS"/>
</dbReference>
<evidence type="ECO:0000256" key="1">
    <source>
        <dbReference type="ARBA" id="ARBA00004251"/>
    </source>
</evidence>
<keyword evidence="6" id="KW-0723">Serine/threonine-protein kinase</keyword>
<dbReference type="PROSITE" id="PS00107">
    <property type="entry name" value="PROTEIN_KINASE_ATP"/>
    <property type="match status" value="1"/>
</dbReference>
<evidence type="ECO:0000256" key="19">
    <source>
        <dbReference type="SAM" id="Phobius"/>
    </source>
</evidence>
<evidence type="ECO:0000256" key="14">
    <source>
        <dbReference type="ARBA" id="ARBA00022989"/>
    </source>
</evidence>
<organism evidence="22 23">
    <name type="scientific">Leersia perrieri</name>
    <dbReference type="NCBI Taxonomy" id="77586"/>
    <lineage>
        <taxon>Eukaryota</taxon>
        <taxon>Viridiplantae</taxon>
        <taxon>Streptophyta</taxon>
        <taxon>Embryophyta</taxon>
        <taxon>Tracheophyta</taxon>
        <taxon>Spermatophyta</taxon>
        <taxon>Magnoliopsida</taxon>
        <taxon>Liliopsida</taxon>
        <taxon>Poales</taxon>
        <taxon>Poaceae</taxon>
        <taxon>BOP clade</taxon>
        <taxon>Oryzoideae</taxon>
        <taxon>Oryzeae</taxon>
        <taxon>Oryzinae</taxon>
        <taxon>Leersia</taxon>
    </lineage>
</organism>
<dbReference type="GO" id="GO:0030246">
    <property type="term" value="F:carbohydrate binding"/>
    <property type="evidence" value="ECO:0007669"/>
    <property type="project" value="UniProtKB-KW"/>
</dbReference>
<feature type="domain" description="Protein kinase" evidence="21">
    <location>
        <begin position="345"/>
        <end position="638"/>
    </location>
</feature>
<dbReference type="InterPro" id="IPR013320">
    <property type="entry name" value="ConA-like_dom_sf"/>
</dbReference>
<dbReference type="PROSITE" id="PS00307">
    <property type="entry name" value="LECTIN_LEGUME_BETA"/>
    <property type="match status" value="1"/>
</dbReference>
<evidence type="ECO:0000256" key="9">
    <source>
        <dbReference type="ARBA" id="ARBA00022729"/>
    </source>
</evidence>
<dbReference type="Gramene" id="LPERR04G00850.1">
    <property type="protein sequence ID" value="LPERR04G00850.1"/>
    <property type="gene ID" value="LPERR04G00850"/>
</dbReference>
<dbReference type="GO" id="GO:0002229">
    <property type="term" value="P:defense response to oomycetes"/>
    <property type="evidence" value="ECO:0007669"/>
    <property type="project" value="UniProtKB-ARBA"/>
</dbReference>
<evidence type="ECO:0000256" key="17">
    <source>
        <dbReference type="ARBA" id="ARBA00023180"/>
    </source>
</evidence>
<accession>A0A0D9W202</accession>
<dbReference type="PROSITE" id="PS50011">
    <property type="entry name" value="PROTEIN_KINASE_DOM"/>
    <property type="match status" value="1"/>
</dbReference>
<keyword evidence="9 20" id="KW-0732">Signal</keyword>
<evidence type="ECO:0000256" key="16">
    <source>
        <dbReference type="ARBA" id="ARBA00023170"/>
    </source>
</evidence>